<reference evidence="1 2" key="1">
    <citation type="journal article" date="2017" name="Infect. Genet. Evol.">
        <title>Comparative genome analysis of fish pathogen Flavobacterium columnare reveals extensive sequence diversity within the species.</title>
        <authorList>
            <person name="Kayansamruaj P."/>
            <person name="Dong H.T."/>
            <person name="Hirono I."/>
            <person name="Kondo H."/>
            <person name="Senapin S."/>
            <person name="Rodkhum C."/>
        </authorList>
    </citation>
    <scope>NUCLEOTIDE SEQUENCE [LARGE SCALE GENOMIC DNA]</scope>
    <source>
        <strain evidence="1 2">1214</strain>
    </source>
</reference>
<comment type="caution">
    <text evidence="1">The sequence shown here is derived from an EMBL/GenBank/DDBJ whole genome shotgun (WGS) entry which is preliminary data.</text>
</comment>
<organism evidence="1 2">
    <name type="scientific">Flavobacterium columnare</name>
    <dbReference type="NCBI Taxonomy" id="996"/>
    <lineage>
        <taxon>Bacteria</taxon>
        <taxon>Pseudomonadati</taxon>
        <taxon>Bacteroidota</taxon>
        <taxon>Flavobacteriia</taxon>
        <taxon>Flavobacteriales</taxon>
        <taxon>Flavobacteriaceae</taxon>
        <taxon>Flavobacterium</taxon>
    </lineage>
</organism>
<dbReference type="EMBL" id="MTCY01000078">
    <property type="protein sequence ID" value="OWP74304.1"/>
    <property type="molecule type" value="Genomic_DNA"/>
</dbReference>
<accession>A0A246G7B7</accession>
<evidence type="ECO:0000313" key="1">
    <source>
        <dbReference type="EMBL" id="OWP74304.1"/>
    </source>
</evidence>
<gene>
    <name evidence="1" type="ORF">BWK62_14625</name>
</gene>
<name>A0A246G7B7_9FLAO</name>
<sequence length="290" mass="34288">MTKKIFKLLIVIIIFSCKDKEVSNENNKTQRTTNSVKVNDSNKTEDIEDMTNQKIKSIQFSDLFNEGIIINFSPKDLENPSNEEEIQFKEKLIKFEKENSKKENFKNDNLLNLINNETFENCEYYINSDWLNYFIEKYSISNKLKEVMIAAINQEDYNAVKIILKTGYIISIDEVKLSDEILSNTLINIEINKNRKGLDENGEPIFYRDSKSKSKQINELLNKKYNYYIFDKDGHCNLRDDEFLNSYIKGQIKSGEHIDIFNNENQEWLYIKSKRNKEEGYVHKSRIISK</sequence>
<dbReference type="AlphaFoldDB" id="A0A246G7B7"/>
<evidence type="ECO:0008006" key="3">
    <source>
        <dbReference type="Google" id="ProtNLM"/>
    </source>
</evidence>
<dbReference type="Gene3D" id="2.30.30.40">
    <property type="entry name" value="SH3 Domains"/>
    <property type="match status" value="1"/>
</dbReference>
<proteinExistence type="predicted"/>
<dbReference type="Proteomes" id="UP000198034">
    <property type="component" value="Unassembled WGS sequence"/>
</dbReference>
<evidence type="ECO:0000313" key="2">
    <source>
        <dbReference type="Proteomes" id="UP000198034"/>
    </source>
</evidence>
<protein>
    <recommendedName>
        <fullName evidence="3">SH3 domain-containing protein</fullName>
    </recommendedName>
</protein>